<dbReference type="GO" id="GO:0016788">
    <property type="term" value="F:hydrolase activity, acting on ester bonds"/>
    <property type="evidence" value="ECO:0007669"/>
    <property type="project" value="InterPro"/>
</dbReference>
<evidence type="ECO:0000256" key="2">
    <source>
        <dbReference type="ARBA" id="ARBA00022729"/>
    </source>
</evidence>
<dbReference type="InterPro" id="IPR025483">
    <property type="entry name" value="Lipase_euk"/>
</dbReference>
<reference evidence="10 11" key="1">
    <citation type="submission" date="2023-03" db="EMBL/GenBank/DDBJ databases">
        <title>High recombination rates correlate with genetic variation in Cardiocondyla obscurior ants.</title>
        <authorList>
            <person name="Errbii M."/>
        </authorList>
    </citation>
    <scope>NUCLEOTIDE SEQUENCE [LARGE SCALE GENOMIC DNA]</scope>
    <source>
        <strain evidence="10">Alpha-2009</strain>
        <tissue evidence="10">Whole body</tissue>
    </source>
</reference>
<evidence type="ECO:0000313" key="11">
    <source>
        <dbReference type="Proteomes" id="UP001430953"/>
    </source>
</evidence>
<feature type="signal peptide" evidence="8">
    <location>
        <begin position="1"/>
        <end position="15"/>
    </location>
</feature>
<keyword evidence="6" id="KW-0325">Glycoprotein</keyword>
<evidence type="ECO:0000313" key="10">
    <source>
        <dbReference type="EMBL" id="KAL0110386.1"/>
    </source>
</evidence>
<keyword evidence="11" id="KW-1185">Reference proteome</keyword>
<evidence type="ECO:0000256" key="8">
    <source>
        <dbReference type="SAM" id="SignalP"/>
    </source>
</evidence>
<dbReference type="EMBL" id="JADYXP020000014">
    <property type="protein sequence ID" value="KAL0110386.1"/>
    <property type="molecule type" value="Genomic_DNA"/>
</dbReference>
<gene>
    <name evidence="10" type="ORF">PUN28_013790</name>
</gene>
<evidence type="ECO:0000256" key="4">
    <source>
        <dbReference type="ARBA" id="ARBA00022963"/>
    </source>
</evidence>
<accession>A0AAW2F798</accession>
<dbReference type="PIRSF" id="PIRSF000862">
    <property type="entry name" value="Steryl_ester_lip"/>
    <property type="match status" value="1"/>
</dbReference>
<feature type="active site" description="Nucleophile" evidence="7">
    <location>
        <position position="216"/>
    </location>
</feature>
<proteinExistence type="inferred from homology"/>
<sequence>MLLLLCVSILASANAGLLGNIVDKLPKLNPLERIPELPDLLPTIPEDAELTTVSKITFLFNINLHYLKTLFKKCKKKRKMELINKYGYNGEMHKVTTSDGYILQLHRITGRANSTDTNVKKPVAFVMHGLLCDSSVWVISGRNKSLAFILADEGYDVWLGNARGNPYAHTHTSRRIKPKDYWNFSWNEIGTRDLPAMIDEVVKTTGQKKMFYLGHSQGTTAFFVMATERPQYQEYIEEMYAMAPIAYCGRMKSPFLQLLAQFTHSLEFFGNLFGVHEFSPSNDLIKIVQQLVCSEKALTQPVCSNAMFLVTGFNAEQFDPALLPVILGHVPASTAVKQMIHYGQLIKSGTFLLPGKFKHYDLGIISNKDAYGAFNPPTYDVSKIKAPVHLYYSENDWLANVKDVEKLYGELGNPSGKTLIEDKKFNHVDYMWARDVKTLVYDQIINQMKQRPLK</sequence>
<feature type="active site" description="Charge relay system" evidence="7">
    <location>
        <position position="396"/>
    </location>
</feature>
<evidence type="ECO:0000259" key="9">
    <source>
        <dbReference type="Pfam" id="PF04083"/>
    </source>
</evidence>
<comment type="caution">
    <text evidence="10">The sequence shown here is derived from an EMBL/GenBank/DDBJ whole genome shotgun (WGS) entry which is preliminary data.</text>
</comment>
<evidence type="ECO:0000256" key="1">
    <source>
        <dbReference type="ARBA" id="ARBA00010701"/>
    </source>
</evidence>
<keyword evidence="3" id="KW-0378">Hydrolase</keyword>
<dbReference type="Pfam" id="PF04083">
    <property type="entry name" value="Abhydro_lipase"/>
    <property type="match status" value="1"/>
</dbReference>
<dbReference type="Gene3D" id="3.40.50.1820">
    <property type="entry name" value="alpha/beta hydrolase"/>
    <property type="match status" value="1"/>
</dbReference>
<dbReference type="AlphaFoldDB" id="A0AAW2F798"/>
<protein>
    <recommendedName>
        <fullName evidence="9">Partial AB-hydrolase lipase domain-containing protein</fullName>
    </recommendedName>
</protein>
<dbReference type="PANTHER" id="PTHR11005">
    <property type="entry name" value="LYSOSOMAL ACID LIPASE-RELATED"/>
    <property type="match status" value="1"/>
</dbReference>
<dbReference type="InterPro" id="IPR006693">
    <property type="entry name" value="AB_hydrolase_lipase"/>
</dbReference>
<name>A0AAW2F798_9HYME</name>
<feature type="domain" description="Partial AB-hydrolase lipase" evidence="9">
    <location>
        <begin position="81"/>
        <end position="140"/>
    </location>
</feature>
<feature type="active site" description="Charge relay system" evidence="7">
    <location>
        <position position="427"/>
    </location>
</feature>
<feature type="chain" id="PRO_5043329651" description="Partial AB-hydrolase lipase domain-containing protein" evidence="8">
    <location>
        <begin position="16"/>
        <end position="454"/>
    </location>
</feature>
<dbReference type="GO" id="GO:0016042">
    <property type="term" value="P:lipid catabolic process"/>
    <property type="evidence" value="ECO:0007669"/>
    <property type="project" value="UniProtKB-KW"/>
</dbReference>
<organism evidence="10 11">
    <name type="scientific">Cardiocondyla obscurior</name>
    <dbReference type="NCBI Taxonomy" id="286306"/>
    <lineage>
        <taxon>Eukaryota</taxon>
        <taxon>Metazoa</taxon>
        <taxon>Ecdysozoa</taxon>
        <taxon>Arthropoda</taxon>
        <taxon>Hexapoda</taxon>
        <taxon>Insecta</taxon>
        <taxon>Pterygota</taxon>
        <taxon>Neoptera</taxon>
        <taxon>Endopterygota</taxon>
        <taxon>Hymenoptera</taxon>
        <taxon>Apocrita</taxon>
        <taxon>Aculeata</taxon>
        <taxon>Formicoidea</taxon>
        <taxon>Formicidae</taxon>
        <taxon>Myrmicinae</taxon>
        <taxon>Cardiocondyla</taxon>
    </lineage>
</organism>
<comment type="similarity">
    <text evidence="1">Belongs to the AB hydrolase superfamily. Lipase family.</text>
</comment>
<keyword evidence="4" id="KW-0442">Lipid degradation</keyword>
<keyword evidence="2 8" id="KW-0732">Signal</keyword>
<dbReference type="SUPFAM" id="SSF53474">
    <property type="entry name" value="alpha/beta-Hydrolases"/>
    <property type="match status" value="1"/>
</dbReference>
<dbReference type="FunFam" id="3.40.50.1820:FF:000021">
    <property type="entry name" value="Lipase"/>
    <property type="match status" value="1"/>
</dbReference>
<dbReference type="Proteomes" id="UP001430953">
    <property type="component" value="Unassembled WGS sequence"/>
</dbReference>
<dbReference type="InterPro" id="IPR029058">
    <property type="entry name" value="AB_hydrolase_fold"/>
</dbReference>
<keyword evidence="5" id="KW-0443">Lipid metabolism</keyword>
<evidence type="ECO:0000256" key="7">
    <source>
        <dbReference type="PIRSR" id="PIRSR000862-1"/>
    </source>
</evidence>
<evidence type="ECO:0000256" key="3">
    <source>
        <dbReference type="ARBA" id="ARBA00022801"/>
    </source>
</evidence>
<evidence type="ECO:0000256" key="5">
    <source>
        <dbReference type="ARBA" id="ARBA00023098"/>
    </source>
</evidence>
<evidence type="ECO:0000256" key="6">
    <source>
        <dbReference type="ARBA" id="ARBA00023180"/>
    </source>
</evidence>